<dbReference type="PANTHER" id="PTHR33365">
    <property type="entry name" value="YALI0B05434P"/>
    <property type="match status" value="1"/>
</dbReference>
<dbReference type="InterPro" id="IPR021765">
    <property type="entry name" value="UstYa-like"/>
</dbReference>
<proteinExistence type="inferred from homology"/>
<dbReference type="PANTHER" id="PTHR33365:SF7">
    <property type="entry name" value="TAT PATHWAY SIGNAL SEQUENCE"/>
    <property type="match status" value="1"/>
</dbReference>
<keyword evidence="2" id="KW-0472">Membrane</keyword>
<keyword evidence="2" id="KW-0812">Transmembrane</keyword>
<evidence type="ECO:0000256" key="1">
    <source>
        <dbReference type="ARBA" id="ARBA00035112"/>
    </source>
</evidence>
<sequence length="329" mass="37608">MKVFYRSIVQLLSNQQSLLTRSCAFEKVRSEDSSFDETEIGDTDGLLNSQARANENGARFSCTNIRYLLFHGTLVTLYSVAFLLTWRQQTHALHCSKNTNIVYSPAEEAIRYRATTFDAALRIDSPFVGPPSPEVDAAWTELLSYTNIRVSGEDLRRINMSSIAVPGEEDSYWVALSAMHELHCVKRLRQYSYQDYYFPNLTAEEKRLNYLHNDHCLEIIRQGVMCRGDIALVPMHWQSSSPKPIADFSAPHKCVDWEALMEWSKPRFLDILRPNYLKHPVLGYSYPDGKSHAIGVADDPEYVAGQNQDNTAHQHTARSKVYPIIERLP</sequence>
<evidence type="ECO:0000256" key="2">
    <source>
        <dbReference type="SAM" id="Phobius"/>
    </source>
</evidence>
<keyword evidence="2" id="KW-1133">Transmembrane helix</keyword>
<dbReference type="Proteomes" id="UP000235672">
    <property type="component" value="Unassembled WGS sequence"/>
</dbReference>
<gene>
    <name evidence="3" type="ORF">NA56DRAFT_692412</name>
</gene>
<dbReference type="Pfam" id="PF11807">
    <property type="entry name" value="UstYa"/>
    <property type="match status" value="1"/>
</dbReference>
<keyword evidence="4" id="KW-1185">Reference proteome</keyword>
<accession>A0A2J6PRG8</accession>
<comment type="similarity">
    <text evidence="1">Belongs to the ustYa family.</text>
</comment>
<dbReference type="OrthoDB" id="3687641at2759"/>
<evidence type="ECO:0000313" key="3">
    <source>
        <dbReference type="EMBL" id="PMD16630.1"/>
    </source>
</evidence>
<feature type="transmembrane region" description="Helical" evidence="2">
    <location>
        <begin position="67"/>
        <end position="86"/>
    </location>
</feature>
<organism evidence="3 4">
    <name type="scientific">Hyaloscypha hepaticicola</name>
    <dbReference type="NCBI Taxonomy" id="2082293"/>
    <lineage>
        <taxon>Eukaryota</taxon>
        <taxon>Fungi</taxon>
        <taxon>Dikarya</taxon>
        <taxon>Ascomycota</taxon>
        <taxon>Pezizomycotina</taxon>
        <taxon>Leotiomycetes</taxon>
        <taxon>Helotiales</taxon>
        <taxon>Hyaloscyphaceae</taxon>
        <taxon>Hyaloscypha</taxon>
    </lineage>
</organism>
<dbReference type="GO" id="GO:0043386">
    <property type="term" value="P:mycotoxin biosynthetic process"/>
    <property type="evidence" value="ECO:0007669"/>
    <property type="project" value="InterPro"/>
</dbReference>
<protein>
    <submittedName>
        <fullName evidence="3">Uncharacterized protein</fullName>
    </submittedName>
</protein>
<dbReference type="AlphaFoldDB" id="A0A2J6PRG8"/>
<reference evidence="3 4" key="1">
    <citation type="submission" date="2016-05" db="EMBL/GenBank/DDBJ databases">
        <title>A degradative enzymes factory behind the ericoid mycorrhizal symbiosis.</title>
        <authorList>
            <consortium name="DOE Joint Genome Institute"/>
            <person name="Martino E."/>
            <person name="Morin E."/>
            <person name="Grelet G."/>
            <person name="Kuo A."/>
            <person name="Kohler A."/>
            <person name="Daghino S."/>
            <person name="Barry K."/>
            <person name="Choi C."/>
            <person name="Cichocki N."/>
            <person name="Clum A."/>
            <person name="Copeland A."/>
            <person name="Hainaut M."/>
            <person name="Haridas S."/>
            <person name="Labutti K."/>
            <person name="Lindquist E."/>
            <person name="Lipzen A."/>
            <person name="Khouja H.-R."/>
            <person name="Murat C."/>
            <person name="Ohm R."/>
            <person name="Olson A."/>
            <person name="Spatafora J."/>
            <person name="Veneault-Fourrey C."/>
            <person name="Henrissat B."/>
            <person name="Grigoriev I."/>
            <person name="Martin F."/>
            <person name="Perotto S."/>
        </authorList>
    </citation>
    <scope>NUCLEOTIDE SEQUENCE [LARGE SCALE GENOMIC DNA]</scope>
    <source>
        <strain evidence="3 4">UAMH 7357</strain>
    </source>
</reference>
<name>A0A2J6PRG8_9HELO</name>
<dbReference type="EMBL" id="KZ613504">
    <property type="protein sequence ID" value="PMD16630.1"/>
    <property type="molecule type" value="Genomic_DNA"/>
</dbReference>
<evidence type="ECO:0000313" key="4">
    <source>
        <dbReference type="Proteomes" id="UP000235672"/>
    </source>
</evidence>